<comment type="caution">
    <text evidence="5">The sequence shown here is derived from an EMBL/GenBank/DDBJ whole genome shotgun (WGS) entry which is preliminary data.</text>
</comment>
<keyword evidence="3" id="KW-0804">Transcription</keyword>
<organism evidence="5 6">
    <name type="scientific">Candidatus Coprovicinus avistercoris</name>
    <dbReference type="NCBI Taxonomy" id="2840754"/>
    <lineage>
        <taxon>Bacteria</taxon>
        <taxon>Bacillati</taxon>
        <taxon>Actinomycetota</taxon>
        <taxon>Coriobacteriia</taxon>
        <taxon>Coriobacteriales</taxon>
        <taxon>Coriobacteriaceae</taxon>
        <taxon>Coriobacteriaceae incertae sedis</taxon>
        <taxon>Candidatus Coprovicinus</taxon>
    </lineage>
</organism>
<keyword evidence="1" id="KW-0805">Transcription regulation</keyword>
<evidence type="ECO:0000256" key="3">
    <source>
        <dbReference type="ARBA" id="ARBA00023163"/>
    </source>
</evidence>
<dbReference type="SMART" id="SM00420">
    <property type="entry name" value="HTH_DEOR"/>
    <property type="match status" value="1"/>
</dbReference>
<dbReference type="SUPFAM" id="SSF46785">
    <property type="entry name" value="Winged helix' DNA-binding domain"/>
    <property type="match status" value="1"/>
</dbReference>
<evidence type="ECO:0000313" key="6">
    <source>
        <dbReference type="Proteomes" id="UP000824078"/>
    </source>
</evidence>
<dbReference type="InterPro" id="IPR036388">
    <property type="entry name" value="WH-like_DNA-bd_sf"/>
</dbReference>
<dbReference type="AlphaFoldDB" id="A0A9D1HW43"/>
<dbReference type="Proteomes" id="UP000824078">
    <property type="component" value="Unassembled WGS sequence"/>
</dbReference>
<name>A0A9D1HW43_9ACTN</name>
<dbReference type="PROSITE" id="PS00894">
    <property type="entry name" value="HTH_DEOR_1"/>
    <property type="match status" value="1"/>
</dbReference>
<dbReference type="PROSITE" id="PS51000">
    <property type="entry name" value="HTH_DEOR_2"/>
    <property type="match status" value="1"/>
</dbReference>
<evidence type="ECO:0000256" key="1">
    <source>
        <dbReference type="ARBA" id="ARBA00023015"/>
    </source>
</evidence>
<dbReference type="GO" id="GO:0003700">
    <property type="term" value="F:DNA-binding transcription factor activity"/>
    <property type="evidence" value="ECO:0007669"/>
    <property type="project" value="InterPro"/>
</dbReference>
<dbReference type="Pfam" id="PF00455">
    <property type="entry name" value="DeoRC"/>
    <property type="match status" value="1"/>
</dbReference>
<reference evidence="5" key="1">
    <citation type="submission" date="2020-10" db="EMBL/GenBank/DDBJ databases">
        <authorList>
            <person name="Gilroy R."/>
        </authorList>
    </citation>
    <scope>NUCLEOTIDE SEQUENCE</scope>
    <source>
        <strain evidence="5">ChiHjej12B11-29160</strain>
    </source>
</reference>
<dbReference type="InterPro" id="IPR036390">
    <property type="entry name" value="WH_DNA-bd_sf"/>
</dbReference>
<sequence>MRGVERQEQIKSYIHASHKVTVADLSNRWNVTEETVRRDLDKLEEQGFITRIRGGAIWNATVSRSGARFLERKSRQVQAKQHIARCTEEFLRNCMTVAADDSTTVLEALRVVGDDTSLKVLTNAVEPLIASEEMAFQIISTGGIFNRNALAFYGETAAQTILRYHVDLALIGCAGLDLQKGVTDSNESEIVVKRTMLQQADRVAVLADHTKFGRVAFLELSDLDKISYLITDERPPEEWVARCAELGVELIY</sequence>
<accession>A0A9D1HW43</accession>
<dbReference type="Gene3D" id="3.40.50.1360">
    <property type="match status" value="1"/>
</dbReference>
<feature type="domain" description="HTH deoR-type" evidence="4">
    <location>
        <begin position="3"/>
        <end position="58"/>
    </location>
</feature>
<dbReference type="SUPFAM" id="SSF100950">
    <property type="entry name" value="NagB/RpiA/CoA transferase-like"/>
    <property type="match status" value="1"/>
</dbReference>
<dbReference type="EMBL" id="DVMQ01000006">
    <property type="protein sequence ID" value="HIU23651.1"/>
    <property type="molecule type" value="Genomic_DNA"/>
</dbReference>
<dbReference type="InterPro" id="IPR037171">
    <property type="entry name" value="NagB/RpiA_transferase-like"/>
</dbReference>
<keyword evidence="2" id="KW-0238">DNA-binding</keyword>
<dbReference type="InterPro" id="IPR014036">
    <property type="entry name" value="DeoR-like_C"/>
</dbReference>
<dbReference type="Pfam" id="PF08220">
    <property type="entry name" value="HTH_DeoR"/>
    <property type="match status" value="1"/>
</dbReference>
<dbReference type="PRINTS" id="PR00037">
    <property type="entry name" value="HTHLACR"/>
</dbReference>
<gene>
    <name evidence="5" type="ORF">IAD17_01850</name>
</gene>
<dbReference type="InterPro" id="IPR001034">
    <property type="entry name" value="DeoR_HTH"/>
</dbReference>
<dbReference type="PANTHER" id="PTHR30363">
    <property type="entry name" value="HTH-TYPE TRANSCRIPTIONAL REGULATOR SRLR-RELATED"/>
    <property type="match status" value="1"/>
</dbReference>
<dbReference type="SMART" id="SM01134">
    <property type="entry name" value="DeoRC"/>
    <property type="match status" value="1"/>
</dbReference>
<dbReference type="InterPro" id="IPR050313">
    <property type="entry name" value="Carb_Metab_HTH_regulators"/>
</dbReference>
<dbReference type="PANTHER" id="PTHR30363:SF44">
    <property type="entry name" value="AGA OPERON TRANSCRIPTIONAL REPRESSOR-RELATED"/>
    <property type="match status" value="1"/>
</dbReference>
<reference evidence="5" key="2">
    <citation type="journal article" date="2021" name="PeerJ">
        <title>Extensive microbial diversity within the chicken gut microbiome revealed by metagenomics and culture.</title>
        <authorList>
            <person name="Gilroy R."/>
            <person name="Ravi A."/>
            <person name="Getino M."/>
            <person name="Pursley I."/>
            <person name="Horton D.L."/>
            <person name="Alikhan N.F."/>
            <person name="Baker D."/>
            <person name="Gharbi K."/>
            <person name="Hall N."/>
            <person name="Watson M."/>
            <person name="Adriaenssens E.M."/>
            <person name="Foster-Nyarko E."/>
            <person name="Jarju S."/>
            <person name="Secka A."/>
            <person name="Antonio M."/>
            <person name="Oren A."/>
            <person name="Chaudhuri R.R."/>
            <person name="La Ragione R."/>
            <person name="Hildebrand F."/>
            <person name="Pallen M.J."/>
        </authorList>
    </citation>
    <scope>NUCLEOTIDE SEQUENCE</scope>
    <source>
        <strain evidence="5">ChiHjej12B11-29160</strain>
    </source>
</reference>
<dbReference type="Gene3D" id="1.10.10.10">
    <property type="entry name" value="Winged helix-like DNA-binding domain superfamily/Winged helix DNA-binding domain"/>
    <property type="match status" value="1"/>
</dbReference>
<protein>
    <submittedName>
        <fullName evidence="5">DeoR/GlpR transcriptional regulator</fullName>
    </submittedName>
</protein>
<dbReference type="GO" id="GO:0003677">
    <property type="term" value="F:DNA binding"/>
    <property type="evidence" value="ECO:0007669"/>
    <property type="project" value="UniProtKB-KW"/>
</dbReference>
<dbReference type="InterPro" id="IPR018356">
    <property type="entry name" value="Tscrpt_reg_HTH_DeoR_CS"/>
</dbReference>
<evidence type="ECO:0000259" key="4">
    <source>
        <dbReference type="PROSITE" id="PS51000"/>
    </source>
</evidence>
<evidence type="ECO:0000313" key="5">
    <source>
        <dbReference type="EMBL" id="HIU23651.1"/>
    </source>
</evidence>
<proteinExistence type="predicted"/>
<evidence type="ECO:0000256" key="2">
    <source>
        <dbReference type="ARBA" id="ARBA00023125"/>
    </source>
</evidence>